<protein>
    <recommendedName>
        <fullName evidence="13">8-oxo-dGTP diphosphatase</fullName>
        <ecNumber evidence="12">3.6.1.55</ecNumber>
    </recommendedName>
    <alternativeName>
        <fullName evidence="16">7,8-dihydro-8-oxoguanine-triphosphatase</fullName>
    </alternativeName>
    <alternativeName>
        <fullName evidence="15">Mutator protein MutT</fullName>
    </alternativeName>
    <alternativeName>
        <fullName evidence="14">dGTP pyrophosphohydrolase</fullName>
    </alternativeName>
</protein>
<keyword evidence="6" id="KW-0227">DNA damage</keyword>
<feature type="domain" description="Nudix hydrolase" evidence="18">
    <location>
        <begin position="7"/>
        <end position="135"/>
    </location>
</feature>
<dbReference type="InterPro" id="IPR000086">
    <property type="entry name" value="NUDIX_hydrolase_dom"/>
</dbReference>
<dbReference type="Gene3D" id="3.20.20.70">
    <property type="entry name" value="Aldolase class I"/>
    <property type="match status" value="1"/>
</dbReference>
<comment type="caution">
    <text evidence="19">The sequence shown here is derived from an EMBL/GenBank/DDBJ whole genome shotgun (WGS) entry which is preliminary data.</text>
</comment>
<evidence type="ECO:0000256" key="5">
    <source>
        <dbReference type="ARBA" id="ARBA00022723"/>
    </source>
</evidence>
<dbReference type="GO" id="GO:0008413">
    <property type="term" value="F:8-oxo-7,8-dihydroguanosine triphosphate pyrophosphatase activity"/>
    <property type="evidence" value="ECO:0007669"/>
    <property type="project" value="TreeGrafter"/>
</dbReference>
<dbReference type="EC" id="3.6.1.55" evidence="12"/>
<evidence type="ECO:0000256" key="10">
    <source>
        <dbReference type="ARBA" id="ARBA00035861"/>
    </source>
</evidence>
<dbReference type="PANTHER" id="PTHR47707">
    <property type="entry name" value="8-OXO-DGTP DIPHOSPHATASE"/>
    <property type="match status" value="1"/>
</dbReference>
<dbReference type="PROSITE" id="PS00893">
    <property type="entry name" value="NUDIX_BOX"/>
    <property type="match status" value="1"/>
</dbReference>
<reference evidence="19 20" key="1">
    <citation type="submission" date="2019-12" db="EMBL/GenBank/DDBJ databases">
        <title>Neisseriaceae gen. nov. sp. Genome sequencing and assembly.</title>
        <authorList>
            <person name="Liu Z."/>
            <person name="Li A."/>
        </authorList>
    </citation>
    <scope>NUCLEOTIDE SEQUENCE [LARGE SCALE GENOMIC DNA]</scope>
    <source>
        <strain evidence="19 20">B2N2-7</strain>
    </source>
</reference>
<comment type="catalytic activity">
    <reaction evidence="10">
        <text>8-oxo-dGTP + H2O = 8-oxo-dGMP + diphosphate + H(+)</text>
        <dbReference type="Rhea" id="RHEA:31575"/>
        <dbReference type="ChEBI" id="CHEBI:15377"/>
        <dbReference type="ChEBI" id="CHEBI:15378"/>
        <dbReference type="ChEBI" id="CHEBI:33019"/>
        <dbReference type="ChEBI" id="CHEBI:63224"/>
        <dbReference type="ChEBI" id="CHEBI:77896"/>
        <dbReference type="EC" id="3.6.1.55"/>
    </reaction>
</comment>
<comment type="cofactor">
    <cofactor evidence="1">
        <name>Mg(2+)</name>
        <dbReference type="ChEBI" id="CHEBI:18420"/>
    </cofactor>
</comment>
<evidence type="ECO:0000256" key="12">
    <source>
        <dbReference type="ARBA" id="ARBA00038905"/>
    </source>
</evidence>
<dbReference type="AlphaFoldDB" id="A0A845BQU1"/>
<dbReference type="GO" id="GO:0044715">
    <property type="term" value="F:8-oxo-dGDP phosphatase activity"/>
    <property type="evidence" value="ECO:0007669"/>
    <property type="project" value="TreeGrafter"/>
</dbReference>
<dbReference type="GO" id="GO:0009228">
    <property type="term" value="P:thiamine biosynthetic process"/>
    <property type="evidence" value="ECO:0007669"/>
    <property type="project" value="UniProtKB-KW"/>
</dbReference>
<keyword evidence="7 17" id="KW-0378">Hydrolase</keyword>
<evidence type="ECO:0000259" key="18">
    <source>
        <dbReference type="PROSITE" id="PS51462"/>
    </source>
</evidence>
<sequence>MHSSNKKIIPVVAGALMRADGAFMLGSRPAGKPYAGYWEFPGGKVEPGESLFDALVREFSEEMGITVTQATPWLTRVHHYEHASVELTFFRIWAWDGEPQSCEGQAFAWQMPGQETVSPMLPANGPILKSLSLPDYCVRTCSNPTDTAATLAALPGRALLLVDEPALERHELAALLQALAPDVHASGGLLLAKADPAWLTGLPVDGVHLSQQALDTLTDRPDFPWVGAEVASLAGLARAGALALDYVCVALTATDTEPAGRELGTYLAGSIPLPVFADAGGAVLDLDAARTYGAHGVVLTQGGMR</sequence>
<comment type="similarity">
    <text evidence="2 17">Belongs to the Nudix hydrolase family.</text>
</comment>
<evidence type="ECO:0000256" key="13">
    <source>
        <dbReference type="ARBA" id="ARBA00040794"/>
    </source>
</evidence>
<dbReference type="PANTHER" id="PTHR47707:SF1">
    <property type="entry name" value="NUDIX HYDROLASE FAMILY PROTEIN"/>
    <property type="match status" value="1"/>
</dbReference>
<dbReference type="GO" id="GO:0044716">
    <property type="term" value="F:8-oxo-GDP phosphatase activity"/>
    <property type="evidence" value="ECO:0007669"/>
    <property type="project" value="TreeGrafter"/>
</dbReference>
<evidence type="ECO:0000256" key="1">
    <source>
        <dbReference type="ARBA" id="ARBA00001946"/>
    </source>
</evidence>
<evidence type="ECO:0000256" key="17">
    <source>
        <dbReference type="RuleBase" id="RU003476"/>
    </source>
</evidence>
<dbReference type="SUPFAM" id="SSF55811">
    <property type="entry name" value="Nudix"/>
    <property type="match status" value="1"/>
</dbReference>
<dbReference type="PROSITE" id="PS51462">
    <property type="entry name" value="NUDIX"/>
    <property type="match status" value="1"/>
</dbReference>
<evidence type="ECO:0000256" key="9">
    <source>
        <dbReference type="ARBA" id="ARBA00023204"/>
    </source>
</evidence>
<evidence type="ECO:0000256" key="3">
    <source>
        <dbReference type="ARBA" id="ARBA00022457"/>
    </source>
</evidence>
<keyword evidence="4" id="KW-0235">DNA replication</keyword>
<dbReference type="Pfam" id="PF02581">
    <property type="entry name" value="TMP-TENI"/>
    <property type="match status" value="1"/>
</dbReference>
<evidence type="ECO:0000256" key="14">
    <source>
        <dbReference type="ARBA" id="ARBA00041592"/>
    </source>
</evidence>
<evidence type="ECO:0000256" key="2">
    <source>
        <dbReference type="ARBA" id="ARBA00005582"/>
    </source>
</evidence>
<dbReference type="GO" id="GO:0006281">
    <property type="term" value="P:DNA repair"/>
    <property type="evidence" value="ECO:0007669"/>
    <property type="project" value="UniProtKB-KW"/>
</dbReference>
<keyword evidence="8" id="KW-0460">Magnesium</keyword>
<accession>A0A845BQU1</accession>
<dbReference type="InterPro" id="IPR036206">
    <property type="entry name" value="ThiamineP_synth_sf"/>
</dbReference>
<keyword evidence="3" id="KW-0515">Mutator protein</keyword>
<dbReference type="SUPFAM" id="SSF51391">
    <property type="entry name" value="Thiamin phosphate synthase"/>
    <property type="match status" value="1"/>
</dbReference>
<evidence type="ECO:0000256" key="7">
    <source>
        <dbReference type="ARBA" id="ARBA00022801"/>
    </source>
</evidence>
<keyword evidence="20" id="KW-1185">Reference proteome</keyword>
<evidence type="ECO:0000313" key="19">
    <source>
        <dbReference type="EMBL" id="MXR37770.1"/>
    </source>
</evidence>
<dbReference type="CDD" id="cd03425">
    <property type="entry name" value="NUDIX_MutT_NudA_like"/>
    <property type="match status" value="1"/>
</dbReference>
<dbReference type="InterPro" id="IPR047127">
    <property type="entry name" value="MutT-like"/>
</dbReference>
<evidence type="ECO:0000256" key="6">
    <source>
        <dbReference type="ARBA" id="ARBA00022763"/>
    </source>
</evidence>
<comment type="catalytic activity">
    <reaction evidence="11">
        <text>8-oxo-GTP + H2O = 8-oxo-GMP + diphosphate + H(+)</text>
        <dbReference type="Rhea" id="RHEA:67616"/>
        <dbReference type="ChEBI" id="CHEBI:15377"/>
        <dbReference type="ChEBI" id="CHEBI:15378"/>
        <dbReference type="ChEBI" id="CHEBI:33019"/>
        <dbReference type="ChEBI" id="CHEBI:143553"/>
        <dbReference type="ChEBI" id="CHEBI:145694"/>
    </reaction>
</comment>
<proteinExistence type="inferred from homology"/>
<dbReference type="EMBL" id="WSSB01000011">
    <property type="protein sequence ID" value="MXR37770.1"/>
    <property type="molecule type" value="Genomic_DNA"/>
</dbReference>
<evidence type="ECO:0000256" key="4">
    <source>
        <dbReference type="ARBA" id="ARBA00022705"/>
    </source>
</evidence>
<dbReference type="GO" id="GO:0046872">
    <property type="term" value="F:metal ion binding"/>
    <property type="evidence" value="ECO:0007669"/>
    <property type="project" value="UniProtKB-KW"/>
</dbReference>
<dbReference type="GO" id="GO:0006260">
    <property type="term" value="P:DNA replication"/>
    <property type="evidence" value="ECO:0007669"/>
    <property type="project" value="UniProtKB-KW"/>
</dbReference>
<gene>
    <name evidence="19" type="ORF">GQF02_12380</name>
</gene>
<dbReference type="PRINTS" id="PR00502">
    <property type="entry name" value="NUDIXFAMILY"/>
</dbReference>
<evidence type="ECO:0000256" key="11">
    <source>
        <dbReference type="ARBA" id="ARBA00036904"/>
    </source>
</evidence>
<dbReference type="NCBIfam" id="NF006530">
    <property type="entry name" value="PRK08999.1"/>
    <property type="match status" value="1"/>
</dbReference>
<organism evidence="19 20">
    <name type="scientific">Craterilacuibacter sinensis</name>
    <dbReference type="NCBI Taxonomy" id="2686017"/>
    <lineage>
        <taxon>Bacteria</taxon>
        <taxon>Pseudomonadati</taxon>
        <taxon>Pseudomonadota</taxon>
        <taxon>Betaproteobacteria</taxon>
        <taxon>Neisseriales</taxon>
        <taxon>Neisseriaceae</taxon>
        <taxon>Craterilacuibacter</taxon>
    </lineage>
</organism>
<dbReference type="InterPro" id="IPR020476">
    <property type="entry name" value="Nudix_hydrolase"/>
</dbReference>
<dbReference type="InterPro" id="IPR015797">
    <property type="entry name" value="NUDIX_hydrolase-like_dom_sf"/>
</dbReference>
<evidence type="ECO:0000256" key="15">
    <source>
        <dbReference type="ARBA" id="ARBA00041979"/>
    </source>
</evidence>
<dbReference type="InterPro" id="IPR020084">
    <property type="entry name" value="NUDIX_hydrolase_CS"/>
</dbReference>
<dbReference type="InterPro" id="IPR013785">
    <property type="entry name" value="Aldolase_TIM"/>
</dbReference>
<dbReference type="Pfam" id="PF00293">
    <property type="entry name" value="NUDIX"/>
    <property type="match status" value="1"/>
</dbReference>
<name>A0A845BQU1_9NEIS</name>
<evidence type="ECO:0000256" key="8">
    <source>
        <dbReference type="ARBA" id="ARBA00022842"/>
    </source>
</evidence>
<dbReference type="Gene3D" id="3.90.79.10">
    <property type="entry name" value="Nucleoside Triphosphate Pyrophosphohydrolase"/>
    <property type="match status" value="1"/>
</dbReference>
<dbReference type="InterPro" id="IPR022998">
    <property type="entry name" value="ThiamineP_synth_TenI"/>
</dbReference>
<dbReference type="Proteomes" id="UP000467214">
    <property type="component" value="Unassembled WGS sequence"/>
</dbReference>
<keyword evidence="5" id="KW-0479">Metal-binding</keyword>
<keyword evidence="9" id="KW-0234">DNA repair</keyword>
<evidence type="ECO:0000256" key="16">
    <source>
        <dbReference type="ARBA" id="ARBA00042798"/>
    </source>
</evidence>
<dbReference type="RefSeq" id="WP_160797538.1">
    <property type="nucleotide sequence ID" value="NZ_WSSB01000011.1"/>
</dbReference>
<evidence type="ECO:0000313" key="20">
    <source>
        <dbReference type="Proteomes" id="UP000467214"/>
    </source>
</evidence>
<dbReference type="GO" id="GO:0035539">
    <property type="term" value="F:8-oxo-7,8-dihydrodeoxyguanosine triphosphate pyrophosphatase activity"/>
    <property type="evidence" value="ECO:0007669"/>
    <property type="project" value="UniProtKB-EC"/>
</dbReference>